<dbReference type="InterPro" id="IPR036397">
    <property type="entry name" value="RNaseH_sf"/>
</dbReference>
<gene>
    <name evidence="3" type="ORF">C2E20_9321</name>
</gene>
<dbReference type="PANTHER" id="PTHR11439:SF483">
    <property type="entry name" value="PEPTIDE SYNTHASE GLIP-LIKE, PUTATIVE (AFU_ORTHOLOGUE AFUA_3G12920)-RELATED"/>
    <property type="match status" value="1"/>
</dbReference>
<evidence type="ECO:0000259" key="2">
    <source>
        <dbReference type="Pfam" id="PF07727"/>
    </source>
</evidence>
<dbReference type="STRING" id="554055.A0A2P6UYU8"/>
<dbReference type="InterPro" id="IPR043502">
    <property type="entry name" value="DNA/RNA_pol_sf"/>
</dbReference>
<comment type="caution">
    <text evidence="3">The sequence shown here is derived from an EMBL/GenBank/DDBJ whole genome shotgun (WGS) entry which is preliminary data.</text>
</comment>
<evidence type="ECO:0000313" key="3">
    <source>
        <dbReference type="EMBL" id="PSC67022.1"/>
    </source>
</evidence>
<organism evidence="3 4">
    <name type="scientific">Micractinium conductrix</name>
    <dbReference type="NCBI Taxonomy" id="554055"/>
    <lineage>
        <taxon>Eukaryota</taxon>
        <taxon>Viridiplantae</taxon>
        <taxon>Chlorophyta</taxon>
        <taxon>core chlorophytes</taxon>
        <taxon>Trebouxiophyceae</taxon>
        <taxon>Chlorellales</taxon>
        <taxon>Chlorellaceae</taxon>
        <taxon>Chlorella clade</taxon>
        <taxon>Micractinium</taxon>
    </lineage>
</organism>
<proteinExistence type="predicted"/>
<reference evidence="3 4" key="1">
    <citation type="journal article" date="2018" name="Plant J.">
        <title>Genome sequences of Chlorella sorokiniana UTEX 1602 and Micractinium conductrix SAG 241.80: implications to maltose excretion by a green alga.</title>
        <authorList>
            <person name="Arriola M.B."/>
            <person name="Velmurugan N."/>
            <person name="Zhang Y."/>
            <person name="Plunkett M.H."/>
            <person name="Hondzo H."/>
            <person name="Barney B.M."/>
        </authorList>
    </citation>
    <scope>NUCLEOTIDE SEQUENCE [LARGE SCALE GENOMIC DNA]</scope>
    <source>
        <strain evidence="3 4">SAG 241.80</strain>
    </source>
</reference>
<dbReference type="EMBL" id="LHPF02000207">
    <property type="protein sequence ID" value="PSC67022.1"/>
    <property type="molecule type" value="Genomic_DNA"/>
</dbReference>
<evidence type="ECO:0000256" key="1">
    <source>
        <dbReference type="SAM" id="MobiDB-lite"/>
    </source>
</evidence>
<dbReference type="PANTHER" id="PTHR11439">
    <property type="entry name" value="GAG-POL-RELATED RETROTRANSPOSON"/>
    <property type="match status" value="1"/>
</dbReference>
<dbReference type="AlphaFoldDB" id="A0A2P6UYU8"/>
<dbReference type="Pfam" id="PF07727">
    <property type="entry name" value="RVT_2"/>
    <property type="match status" value="2"/>
</dbReference>
<feature type="compositionally biased region" description="Low complexity" evidence="1">
    <location>
        <begin position="175"/>
        <end position="188"/>
    </location>
</feature>
<protein>
    <submittedName>
        <fullName evidence="3">Reverse gag-pol poly</fullName>
    </submittedName>
</protein>
<dbReference type="GO" id="GO:0003676">
    <property type="term" value="F:nucleic acid binding"/>
    <property type="evidence" value="ECO:0007669"/>
    <property type="project" value="InterPro"/>
</dbReference>
<sequence length="355" mass="39166">IPAKWVYKIKRDSNGNIERYKARLVVQGFRQREGIDYDEVFAPVSKYSTLRTVLSTAAAQDLDLHQLDIKTAFLNGTIDEEVYADAGLFISTDPSKPAYLLTYVDDILIVTPKTTSSAAIKQKLMAAFEARDLGNATFFLGMDLIRDRTAKTIKLAQSRNIKDLLSKYGMDDAKTASTPPTPQSNSPSKAHPRHPDPLLLCSGLQVFCDADHAGDIDTRRSTTGYAFIFNGGAISWASRLQPTVAASTTEAEYIAAATTIKEGLWLRKLFQDLSLDLHTVAICADSQTALKLLKNPIVSNRSKHIDVVHHFARERVARNEVTFEYISTESMVADALTKPVPATKFNFCRAGMGLS</sequence>
<dbReference type="CDD" id="cd09272">
    <property type="entry name" value="RNase_HI_RT_Ty1"/>
    <property type="match status" value="1"/>
</dbReference>
<feature type="domain" description="Reverse transcriptase Ty1/copia-type" evidence="2">
    <location>
        <begin position="1"/>
        <end position="85"/>
    </location>
</feature>
<dbReference type="Proteomes" id="UP000239649">
    <property type="component" value="Unassembled WGS sequence"/>
</dbReference>
<name>A0A2P6UYU8_9CHLO</name>
<feature type="non-terminal residue" evidence="3">
    <location>
        <position position="1"/>
    </location>
</feature>
<keyword evidence="4" id="KW-1185">Reference proteome</keyword>
<dbReference type="Gene3D" id="3.30.420.10">
    <property type="entry name" value="Ribonuclease H-like superfamily/Ribonuclease H"/>
    <property type="match status" value="1"/>
</dbReference>
<dbReference type="InterPro" id="IPR013103">
    <property type="entry name" value="RVT_2"/>
</dbReference>
<evidence type="ECO:0000313" key="4">
    <source>
        <dbReference type="Proteomes" id="UP000239649"/>
    </source>
</evidence>
<feature type="region of interest" description="Disordered" evidence="1">
    <location>
        <begin position="172"/>
        <end position="194"/>
    </location>
</feature>
<dbReference type="SUPFAM" id="SSF56672">
    <property type="entry name" value="DNA/RNA polymerases"/>
    <property type="match status" value="1"/>
</dbReference>
<dbReference type="OrthoDB" id="648234at2759"/>
<feature type="domain" description="Reverse transcriptase Ty1/copia-type" evidence="2">
    <location>
        <begin position="86"/>
        <end position="179"/>
    </location>
</feature>
<accession>A0A2P6UYU8</accession>